<reference evidence="1 2" key="1">
    <citation type="journal article" date="2018" name="Sci. Data">
        <title>The draft genome sequence of cork oak.</title>
        <authorList>
            <person name="Ramos A.M."/>
            <person name="Usie A."/>
            <person name="Barbosa P."/>
            <person name="Barros P.M."/>
            <person name="Capote T."/>
            <person name="Chaves I."/>
            <person name="Simoes F."/>
            <person name="Abreu I."/>
            <person name="Carrasquinho I."/>
            <person name="Faro C."/>
            <person name="Guimaraes J.B."/>
            <person name="Mendonca D."/>
            <person name="Nobrega F."/>
            <person name="Rodrigues L."/>
            <person name="Saibo N.J.M."/>
            <person name="Varela M.C."/>
            <person name="Egas C."/>
            <person name="Matos J."/>
            <person name="Miguel C.M."/>
            <person name="Oliveira M.M."/>
            <person name="Ricardo C.P."/>
            <person name="Goncalves S."/>
        </authorList>
    </citation>
    <scope>NUCLEOTIDE SEQUENCE [LARGE SCALE GENOMIC DNA]</scope>
    <source>
        <strain evidence="2">cv. HL8</strain>
    </source>
</reference>
<comment type="caution">
    <text evidence="1">The sequence shown here is derived from an EMBL/GenBank/DDBJ whole genome shotgun (WGS) entry which is preliminary data.</text>
</comment>
<organism evidence="1 2">
    <name type="scientific">Quercus suber</name>
    <name type="common">Cork oak</name>
    <dbReference type="NCBI Taxonomy" id="58331"/>
    <lineage>
        <taxon>Eukaryota</taxon>
        <taxon>Viridiplantae</taxon>
        <taxon>Streptophyta</taxon>
        <taxon>Embryophyta</taxon>
        <taxon>Tracheophyta</taxon>
        <taxon>Spermatophyta</taxon>
        <taxon>Magnoliopsida</taxon>
        <taxon>eudicotyledons</taxon>
        <taxon>Gunneridae</taxon>
        <taxon>Pentapetalae</taxon>
        <taxon>rosids</taxon>
        <taxon>fabids</taxon>
        <taxon>Fagales</taxon>
        <taxon>Fagaceae</taxon>
        <taxon>Quercus</taxon>
    </lineage>
</organism>
<keyword evidence="2" id="KW-1185">Reference proteome</keyword>
<gene>
    <name evidence="1" type="ORF">CFP56_024632</name>
</gene>
<dbReference type="Proteomes" id="UP000237347">
    <property type="component" value="Unassembled WGS sequence"/>
</dbReference>
<name>A0AAW0K822_QUESU</name>
<dbReference type="AlphaFoldDB" id="A0AAW0K822"/>
<protein>
    <submittedName>
        <fullName evidence="1">Uncharacterized protein</fullName>
    </submittedName>
</protein>
<proteinExistence type="predicted"/>
<evidence type="ECO:0000313" key="2">
    <source>
        <dbReference type="Proteomes" id="UP000237347"/>
    </source>
</evidence>
<sequence>MVGLDPSVMSLVMKPCCHDTQMPFGQLLKQACGCLDWPQMVGLDSFVLSPVFEVGVDGVTGPFASESCKEATL</sequence>
<evidence type="ECO:0000313" key="1">
    <source>
        <dbReference type="EMBL" id="KAK7834629.1"/>
    </source>
</evidence>
<accession>A0AAW0K822</accession>
<dbReference type="EMBL" id="PKMF04000385">
    <property type="protein sequence ID" value="KAK7834629.1"/>
    <property type="molecule type" value="Genomic_DNA"/>
</dbReference>